<keyword evidence="6 8" id="KW-1133">Transmembrane helix</keyword>
<feature type="transmembrane region" description="Helical" evidence="8">
    <location>
        <begin position="155"/>
        <end position="179"/>
    </location>
</feature>
<evidence type="ECO:0000256" key="6">
    <source>
        <dbReference type="ARBA" id="ARBA00022989"/>
    </source>
</evidence>
<evidence type="ECO:0000256" key="5">
    <source>
        <dbReference type="ARBA" id="ARBA00022982"/>
    </source>
</evidence>
<evidence type="ECO:0000256" key="1">
    <source>
        <dbReference type="ARBA" id="ARBA00004127"/>
    </source>
</evidence>
<dbReference type="GO" id="GO:0022900">
    <property type="term" value="P:electron transport chain"/>
    <property type="evidence" value="ECO:0007669"/>
    <property type="project" value="InterPro"/>
</dbReference>
<evidence type="ECO:0000256" key="4">
    <source>
        <dbReference type="ARBA" id="ARBA00022967"/>
    </source>
</evidence>
<gene>
    <name evidence="9" type="ORF">S01H1_56360</name>
</gene>
<dbReference type="EMBL" id="BARS01036694">
    <property type="protein sequence ID" value="GAG17849.1"/>
    <property type="molecule type" value="Genomic_DNA"/>
</dbReference>
<keyword evidence="2" id="KW-0813">Transport</keyword>
<dbReference type="InterPro" id="IPR050133">
    <property type="entry name" value="NqrDE/RnfAE_oxidrdctase"/>
</dbReference>
<protein>
    <recommendedName>
        <fullName evidence="10">Electron transport complex subunit RsxA</fullName>
    </recommendedName>
</protein>
<keyword evidence="3 8" id="KW-0812">Transmembrane</keyword>
<reference evidence="9" key="1">
    <citation type="journal article" date="2014" name="Front. Microbiol.">
        <title>High frequency of phylogenetically diverse reductive dehalogenase-homologous genes in deep subseafloor sedimentary metagenomes.</title>
        <authorList>
            <person name="Kawai M."/>
            <person name="Futagami T."/>
            <person name="Toyoda A."/>
            <person name="Takaki Y."/>
            <person name="Nishi S."/>
            <person name="Hori S."/>
            <person name="Arai W."/>
            <person name="Tsubouchi T."/>
            <person name="Morono Y."/>
            <person name="Uchiyama I."/>
            <person name="Ito T."/>
            <person name="Fujiyama A."/>
            <person name="Inagaki F."/>
            <person name="Takami H."/>
        </authorList>
    </citation>
    <scope>NUCLEOTIDE SEQUENCE</scope>
    <source>
        <strain evidence="9">Expedition CK06-06</strain>
    </source>
</reference>
<comment type="subcellular location">
    <subcellularLocation>
        <location evidence="1">Endomembrane system</location>
        <topology evidence="1">Multi-pass membrane protein</topology>
    </subcellularLocation>
</comment>
<feature type="transmembrane region" description="Helical" evidence="8">
    <location>
        <begin position="123"/>
        <end position="143"/>
    </location>
</feature>
<name>X0VHS5_9ZZZZ</name>
<dbReference type="PIRSF" id="PIRSF006102">
    <property type="entry name" value="NQR_DE"/>
    <property type="match status" value="1"/>
</dbReference>
<dbReference type="InterPro" id="IPR003667">
    <property type="entry name" value="NqrDE/RnfAE"/>
</dbReference>
<evidence type="ECO:0000256" key="8">
    <source>
        <dbReference type="SAM" id="Phobius"/>
    </source>
</evidence>
<evidence type="ECO:0000256" key="7">
    <source>
        <dbReference type="ARBA" id="ARBA00023136"/>
    </source>
</evidence>
<dbReference type="AlphaFoldDB" id="X0VHS5"/>
<evidence type="ECO:0000256" key="3">
    <source>
        <dbReference type="ARBA" id="ARBA00022692"/>
    </source>
</evidence>
<proteinExistence type="predicted"/>
<keyword evidence="4" id="KW-1278">Translocase</keyword>
<evidence type="ECO:0008006" key="10">
    <source>
        <dbReference type="Google" id="ProtNLM"/>
    </source>
</evidence>
<organism evidence="9">
    <name type="scientific">marine sediment metagenome</name>
    <dbReference type="NCBI Taxonomy" id="412755"/>
    <lineage>
        <taxon>unclassified sequences</taxon>
        <taxon>metagenomes</taxon>
        <taxon>ecological metagenomes</taxon>
    </lineage>
</organism>
<keyword evidence="5" id="KW-0249">Electron transport</keyword>
<sequence length="189" mass="20555">VLIKNILLAEYLGNCPFLGTSRRMDTAVGMGLAVIFVLTIATAITYWVQYTFLNPYNLGYLQTIVFILVIAALVQFVEMFLRKFTPPLYQALGIFLPLITTNCAVLGVAILCIRRAYTFPEAVVFGIASASGFTLALILMAGIRERLEISDVPRPFRGTAIGLIMAGLMALAFFGFVGVDASLTALSQN</sequence>
<evidence type="ECO:0000313" key="9">
    <source>
        <dbReference type="EMBL" id="GAG17849.1"/>
    </source>
</evidence>
<dbReference type="GO" id="GO:0005886">
    <property type="term" value="C:plasma membrane"/>
    <property type="evidence" value="ECO:0007669"/>
    <property type="project" value="TreeGrafter"/>
</dbReference>
<accession>X0VHS5</accession>
<dbReference type="GO" id="GO:0012505">
    <property type="term" value="C:endomembrane system"/>
    <property type="evidence" value="ECO:0007669"/>
    <property type="project" value="UniProtKB-SubCell"/>
</dbReference>
<dbReference type="NCBIfam" id="TIGR01943">
    <property type="entry name" value="rnfA"/>
    <property type="match status" value="1"/>
</dbReference>
<feature type="transmembrane region" description="Helical" evidence="8">
    <location>
        <begin position="27"/>
        <end position="48"/>
    </location>
</feature>
<comment type="caution">
    <text evidence="9">The sequence shown here is derived from an EMBL/GenBank/DDBJ whole genome shotgun (WGS) entry which is preliminary data.</text>
</comment>
<feature type="transmembrane region" description="Helical" evidence="8">
    <location>
        <begin position="60"/>
        <end position="81"/>
    </location>
</feature>
<evidence type="ECO:0000256" key="2">
    <source>
        <dbReference type="ARBA" id="ARBA00022448"/>
    </source>
</evidence>
<dbReference type="InterPro" id="IPR011293">
    <property type="entry name" value="Ion_transpt_RnfA/RsxA"/>
</dbReference>
<feature type="non-terminal residue" evidence="9">
    <location>
        <position position="1"/>
    </location>
</feature>
<dbReference type="PANTHER" id="PTHR30335">
    <property type="entry name" value="INTEGRAL MEMBRANE PROTEIN OF SOXR-REDUCING COMPLEX"/>
    <property type="match status" value="1"/>
</dbReference>
<dbReference type="PANTHER" id="PTHR30335:SF0">
    <property type="entry name" value="ION-TRANSLOCATING OXIDOREDUCTASE COMPLEX SUBUNIT A"/>
    <property type="match status" value="1"/>
</dbReference>
<keyword evidence="7 8" id="KW-0472">Membrane</keyword>
<dbReference type="Pfam" id="PF02508">
    <property type="entry name" value="Rnf-Nqr"/>
    <property type="match status" value="1"/>
</dbReference>
<feature type="transmembrane region" description="Helical" evidence="8">
    <location>
        <begin position="93"/>
        <end position="117"/>
    </location>
</feature>